<evidence type="ECO:0000256" key="1">
    <source>
        <dbReference type="ARBA" id="ARBA00004613"/>
    </source>
</evidence>
<keyword evidence="4" id="KW-0560">Oxidoreductase</keyword>
<dbReference type="SUPFAM" id="SSF48113">
    <property type="entry name" value="Heme-dependent peroxidases"/>
    <property type="match status" value="1"/>
</dbReference>
<evidence type="ECO:0000256" key="3">
    <source>
        <dbReference type="ARBA" id="ARBA00023180"/>
    </source>
</evidence>
<evidence type="ECO:0000313" key="4">
    <source>
        <dbReference type="EMBL" id="AIZ45988.1"/>
    </source>
</evidence>
<keyword evidence="3" id="KW-0325">Glycoprotein</keyword>
<dbReference type="GO" id="GO:0005576">
    <property type="term" value="C:extracellular region"/>
    <property type="evidence" value="ECO:0007669"/>
    <property type="project" value="UniProtKB-SubCell"/>
</dbReference>
<evidence type="ECO:0000313" key="5">
    <source>
        <dbReference type="Proteomes" id="UP000030634"/>
    </source>
</evidence>
<dbReference type="Gene3D" id="1.10.640.10">
    <property type="entry name" value="Haem peroxidase domain superfamily, animal type"/>
    <property type="match status" value="1"/>
</dbReference>
<organism evidence="4 5">
    <name type="scientific">Deinococcus radiopugnans</name>
    <dbReference type="NCBI Taxonomy" id="57497"/>
    <lineage>
        <taxon>Bacteria</taxon>
        <taxon>Thermotogati</taxon>
        <taxon>Deinococcota</taxon>
        <taxon>Deinococci</taxon>
        <taxon>Deinococcales</taxon>
        <taxon>Deinococcaceae</taxon>
        <taxon>Deinococcus</taxon>
    </lineage>
</organism>
<comment type="subcellular location">
    <subcellularLocation>
        <location evidence="1">Secreted</location>
    </subcellularLocation>
</comment>
<keyword evidence="4" id="KW-0575">Peroxidase</keyword>
<proteinExistence type="predicted"/>
<keyword evidence="2" id="KW-0964">Secreted</keyword>
<dbReference type="EMBL" id="CP010028">
    <property type="protein sequence ID" value="AIZ45988.1"/>
    <property type="molecule type" value="Genomic_DNA"/>
</dbReference>
<dbReference type="InterPro" id="IPR010255">
    <property type="entry name" value="Haem_peroxidase_sf"/>
</dbReference>
<dbReference type="GO" id="GO:0020037">
    <property type="term" value="F:heme binding"/>
    <property type="evidence" value="ECO:0007669"/>
    <property type="project" value="InterPro"/>
</dbReference>
<dbReference type="InterPro" id="IPR019791">
    <property type="entry name" value="Haem_peroxidase_animal"/>
</dbReference>
<gene>
    <name evidence="4" type="ORF">QR90_14300</name>
</gene>
<dbReference type="PROSITE" id="PS50292">
    <property type="entry name" value="PEROXIDASE_3"/>
    <property type="match status" value="1"/>
</dbReference>
<dbReference type="KEGG" id="dsw:QR90_14300"/>
<dbReference type="GO" id="GO:0006979">
    <property type="term" value="P:response to oxidative stress"/>
    <property type="evidence" value="ECO:0007669"/>
    <property type="project" value="InterPro"/>
</dbReference>
<dbReference type="CDD" id="cd09819">
    <property type="entry name" value="An_peroxidase_bacterial_1"/>
    <property type="match status" value="1"/>
</dbReference>
<dbReference type="PANTHER" id="PTHR11475">
    <property type="entry name" value="OXIDASE/PEROXIDASE"/>
    <property type="match status" value="1"/>
</dbReference>
<evidence type="ECO:0000256" key="2">
    <source>
        <dbReference type="ARBA" id="ARBA00022525"/>
    </source>
</evidence>
<dbReference type="Pfam" id="PF03098">
    <property type="entry name" value="An_peroxidase"/>
    <property type="match status" value="1"/>
</dbReference>
<dbReference type="HOGENOM" id="CLU_027852_0_0_0"/>
<protein>
    <submittedName>
        <fullName evidence="4">Peroxidase</fullName>
    </submittedName>
</protein>
<dbReference type="Proteomes" id="UP000030634">
    <property type="component" value="Chromosome"/>
</dbReference>
<dbReference type="PANTHER" id="PTHR11475:SF4">
    <property type="entry name" value="CHORION PEROXIDASE"/>
    <property type="match status" value="1"/>
</dbReference>
<dbReference type="PRINTS" id="PR00457">
    <property type="entry name" value="ANPEROXIDASE"/>
</dbReference>
<sequence>MTRHGHYPMGGENPPRSVAYEQGKFGRLFPTLPPIGLDTPTLRAALMELGQPGGRMDAGDDLSDPVALLSDPARSVNNPNNPDLSAGMTFLGQFLDHDLTFDPTSSLERQVDPEAISNFRTPALELDSVYGSGPGATPHLYDQQPADPFDRGIKLLTEAIDGCEAVSRGGVTRHDLPRNRQGVALTGDPRNDENLIVSQLHLALLRFHNAAVDHVRAELGAAARPAEVFMEAQRLVRWHYQWMIVHEFLPKTCGPGVVQDVLESGRKFYKWRNAPYIPVEFSVAAYRFGHSQVRPSYRANFGADDAGQFVGLILNASLPPSPDPDDLRGEHRAPRRFVDWQTFFDFGDGRVKPNKKIDTRLSSVLFALPGFGAGDVASLAQRNLLRQLTFSVPSGQRVARAMKLDELLAADLDDLKDLHLEARTPLWYYILREADVQQGGKRLGAVGARIVTEVFVGVLEGDHTSYLALDPEWTPIFGQNGDFGITDLLSFAGVVVEF</sequence>
<dbReference type="AlphaFoldDB" id="A0A0A7KMW0"/>
<name>A0A0A7KMW0_9DEIO</name>
<reference evidence="5" key="1">
    <citation type="submission" date="2014-11" db="EMBL/GenBank/DDBJ databases">
        <title>Hymenobacter sp. DG25B genome submission.</title>
        <authorList>
            <person name="Jung H.-Y."/>
            <person name="Kim M.K."/>
            <person name="Srinivasan S."/>
            <person name="Lim S."/>
        </authorList>
    </citation>
    <scope>NUCLEOTIDE SEQUENCE [LARGE SCALE GENOMIC DNA]</scope>
    <source>
        <strain evidence="5">DY59</strain>
    </source>
</reference>
<accession>A0A0A7KMW0</accession>
<dbReference type="RefSeq" id="WP_039685558.1">
    <property type="nucleotide sequence ID" value="NZ_CP010028.1"/>
</dbReference>
<dbReference type="STRING" id="1182571.QR90_14300"/>
<dbReference type="InterPro" id="IPR037120">
    <property type="entry name" value="Haem_peroxidase_sf_animal"/>
</dbReference>
<dbReference type="GO" id="GO:0004601">
    <property type="term" value="F:peroxidase activity"/>
    <property type="evidence" value="ECO:0007669"/>
    <property type="project" value="UniProtKB-KW"/>
</dbReference>